<dbReference type="InterPro" id="IPR012677">
    <property type="entry name" value="Nucleotide-bd_a/b_plait_sf"/>
</dbReference>
<evidence type="ECO:0000256" key="11">
    <source>
        <dbReference type="SAM" id="MobiDB-lite"/>
    </source>
</evidence>
<keyword evidence="3" id="KW-0507">mRNA processing</keyword>
<keyword evidence="8" id="KW-0539">Nucleus</keyword>
<dbReference type="SUPFAM" id="SSF54928">
    <property type="entry name" value="RNA-binding domain, RBD"/>
    <property type="match status" value="1"/>
</dbReference>
<dbReference type="InterPro" id="IPR035979">
    <property type="entry name" value="RBD_domain_sf"/>
</dbReference>
<feature type="domain" description="RRM" evidence="12">
    <location>
        <begin position="155"/>
        <end position="229"/>
    </location>
</feature>
<dbReference type="Pfam" id="PF00076">
    <property type="entry name" value="RRM_1"/>
    <property type="match status" value="2"/>
</dbReference>
<evidence type="ECO:0000256" key="6">
    <source>
        <dbReference type="ARBA" id="ARBA00022884"/>
    </source>
</evidence>
<dbReference type="SMART" id="SM00360">
    <property type="entry name" value="RRM"/>
    <property type="match status" value="2"/>
</dbReference>
<proteinExistence type="inferred from homology"/>
<dbReference type="PROSITE" id="PS50102">
    <property type="entry name" value="RRM"/>
    <property type="match status" value="2"/>
</dbReference>
<dbReference type="GO" id="GO:0030532">
    <property type="term" value="C:small nuclear ribonucleoprotein complex"/>
    <property type="evidence" value="ECO:0007669"/>
    <property type="project" value="UniProtKB-ARBA"/>
</dbReference>
<name>A0A7S0D8D5_MICPS</name>
<evidence type="ECO:0000256" key="10">
    <source>
        <dbReference type="PROSITE-ProRule" id="PRU00176"/>
    </source>
</evidence>
<keyword evidence="5" id="KW-0677">Repeat</keyword>
<dbReference type="GO" id="GO:0006397">
    <property type="term" value="P:mRNA processing"/>
    <property type="evidence" value="ECO:0007669"/>
    <property type="project" value="UniProtKB-KW"/>
</dbReference>
<dbReference type="FunFam" id="3.30.70.330:FF:000029">
    <property type="entry name" value="U2 small nuclear ribonucleoprotein B"/>
    <property type="match status" value="1"/>
</dbReference>
<keyword evidence="7" id="KW-0508">mRNA splicing</keyword>
<keyword evidence="9" id="KW-0687">Ribonucleoprotein</keyword>
<dbReference type="GO" id="GO:0008380">
    <property type="term" value="P:RNA splicing"/>
    <property type="evidence" value="ECO:0007669"/>
    <property type="project" value="UniProtKB-KW"/>
</dbReference>
<evidence type="ECO:0000256" key="2">
    <source>
        <dbReference type="ARBA" id="ARBA00007243"/>
    </source>
</evidence>
<protein>
    <recommendedName>
        <fullName evidence="12">RRM domain-containing protein</fullName>
    </recommendedName>
</protein>
<comment type="subcellular location">
    <subcellularLocation>
        <location evidence="1">Nucleus</location>
    </subcellularLocation>
</comment>
<evidence type="ECO:0000256" key="3">
    <source>
        <dbReference type="ARBA" id="ARBA00022664"/>
    </source>
</evidence>
<dbReference type="GO" id="GO:0005681">
    <property type="term" value="C:spliceosomal complex"/>
    <property type="evidence" value="ECO:0007669"/>
    <property type="project" value="UniProtKB-KW"/>
</dbReference>
<accession>A0A7S0D8D5</accession>
<dbReference type="AlphaFoldDB" id="A0A7S0D8D5"/>
<evidence type="ECO:0000256" key="9">
    <source>
        <dbReference type="ARBA" id="ARBA00023274"/>
    </source>
</evidence>
<dbReference type="CDD" id="cd12247">
    <property type="entry name" value="RRM2_U1A_like"/>
    <property type="match status" value="1"/>
</dbReference>
<gene>
    <name evidence="13" type="ORF">MSP1401_LOCUS9842</name>
</gene>
<dbReference type="FunFam" id="3.30.70.330:FF:000039">
    <property type="entry name" value="U1 small nuclear ribonucleoprotein A"/>
    <property type="match status" value="1"/>
</dbReference>
<dbReference type="GO" id="GO:0003723">
    <property type="term" value="F:RNA binding"/>
    <property type="evidence" value="ECO:0007669"/>
    <property type="project" value="UniProtKB-UniRule"/>
</dbReference>
<dbReference type="Gene3D" id="3.30.70.330">
    <property type="match status" value="2"/>
</dbReference>
<evidence type="ECO:0000313" key="13">
    <source>
        <dbReference type="EMBL" id="CAD8447021.1"/>
    </source>
</evidence>
<reference evidence="13" key="1">
    <citation type="submission" date="2021-01" db="EMBL/GenBank/DDBJ databases">
        <authorList>
            <person name="Corre E."/>
            <person name="Pelletier E."/>
            <person name="Niang G."/>
            <person name="Scheremetjew M."/>
            <person name="Finn R."/>
            <person name="Kale V."/>
            <person name="Holt S."/>
            <person name="Cochrane G."/>
            <person name="Meng A."/>
            <person name="Brown T."/>
            <person name="Cohen L."/>
        </authorList>
    </citation>
    <scope>NUCLEOTIDE SEQUENCE</scope>
    <source>
        <strain evidence="13">CCAC1681</strain>
    </source>
</reference>
<dbReference type="CDD" id="cd12246">
    <property type="entry name" value="RRM1_U1A_like"/>
    <property type="match status" value="1"/>
</dbReference>
<sequence>MGDIPPCATIYVNNLNEKIKKDELRKSLSAAFAQFGKVIDINCAKTYKLRGQAWVVFDTVTAATNAVKRMNDFPFYDKPMRVAYARTKSDATAKAEGTFDPNARDPLVRQKRKAESQAAEKQSQGASKRANGDRKEGAGGLAEGAVGEATTPPNAILFVQGLPEATTASMLSMLFQQFPGFVEVRMVEAKPGIAFVEFDSETRSAVALSGLQGFKINPTHSMTLSYAKK</sequence>
<dbReference type="InterPro" id="IPR000504">
    <property type="entry name" value="RRM_dom"/>
</dbReference>
<evidence type="ECO:0000256" key="7">
    <source>
        <dbReference type="ARBA" id="ARBA00023187"/>
    </source>
</evidence>
<evidence type="ECO:0000256" key="4">
    <source>
        <dbReference type="ARBA" id="ARBA00022728"/>
    </source>
</evidence>
<keyword evidence="4" id="KW-0747">Spliceosome</keyword>
<evidence type="ECO:0000256" key="1">
    <source>
        <dbReference type="ARBA" id="ARBA00004123"/>
    </source>
</evidence>
<feature type="region of interest" description="Disordered" evidence="11">
    <location>
        <begin position="91"/>
        <end position="147"/>
    </location>
</feature>
<dbReference type="EMBL" id="HBEN01011846">
    <property type="protein sequence ID" value="CAD8447021.1"/>
    <property type="molecule type" value="Transcribed_RNA"/>
</dbReference>
<evidence type="ECO:0000259" key="12">
    <source>
        <dbReference type="PROSITE" id="PS50102"/>
    </source>
</evidence>
<dbReference type="PANTHER" id="PTHR10501">
    <property type="entry name" value="U1 SMALL NUCLEAR RIBONUCLEOPROTEIN A/U2 SMALL NUCLEAR RIBONUCLEOPROTEIN B"/>
    <property type="match status" value="1"/>
</dbReference>
<comment type="similarity">
    <text evidence="2">Belongs to the RRM U1 A/B'' family.</text>
</comment>
<evidence type="ECO:0000256" key="8">
    <source>
        <dbReference type="ARBA" id="ARBA00023242"/>
    </source>
</evidence>
<evidence type="ECO:0000256" key="5">
    <source>
        <dbReference type="ARBA" id="ARBA00022737"/>
    </source>
</evidence>
<keyword evidence="6 10" id="KW-0694">RNA-binding</keyword>
<organism evidence="13">
    <name type="scientific">Micromonas pusilla</name>
    <name type="common">Picoplanktonic green alga</name>
    <name type="synonym">Chromulina pusilla</name>
    <dbReference type="NCBI Taxonomy" id="38833"/>
    <lineage>
        <taxon>Eukaryota</taxon>
        <taxon>Viridiplantae</taxon>
        <taxon>Chlorophyta</taxon>
        <taxon>Mamiellophyceae</taxon>
        <taxon>Mamiellales</taxon>
        <taxon>Mamiellaceae</taxon>
        <taxon>Micromonas</taxon>
    </lineage>
</organism>
<feature type="domain" description="RRM" evidence="12">
    <location>
        <begin position="8"/>
        <end position="87"/>
    </location>
</feature>